<dbReference type="PANTHER" id="PTHR43537">
    <property type="entry name" value="TRANSCRIPTIONAL REGULATOR, GNTR FAMILY"/>
    <property type="match status" value="1"/>
</dbReference>
<dbReference type="InterPro" id="IPR008920">
    <property type="entry name" value="TF_FadR/GntR_C"/>
</dbReference>
<gene>
    <name evidence="5" type="ORF">CLV88_102155</name>
</gene>
<dbReference type="OrthoDB" id="7618373at2"/>
<organism evidence="5 6">
    <name type="scientific">Shimia abyssi</name>
    <dbReference type="NCBI Taxonomy" id="1662395"/>
    <lineage>
        <taxon>Bacteria</taxon>
        <taxon>Pseudomonadati</taxon>
        <taxon>Pseudomonadota</taxon>
        <taxon>Alphaproteobacteria</taxon>
        <taxon>Rhodobacterales</taxon>
        <taxon>Roseobacteraceae</taxon>
    </lineage>
</organism>
<dbReference type="PANTHER" id="PTHR43537:SF5">
    <property type="entry name" value="UXU OPERON TRANSCRIPTIONAL REGULATOR"/>
    <property type="match status" value="1"/>
</dbReference>
<dbReference type="GO" id="GO:0003677">
    <property type="term" value="F:DNA binding"/>
    <property type="evidence" value="ECO:0007669"/>
    <property type="project" value="UniProtKB-KW"/>
</dbReference>
<dbReference type="SUPFAM" id="SSF46785">
    <property type="entry name" value="Winged helix' DNA-binding domain"/>
    <property type="match status" value="1"/>
</dbReference>
<dbReference type="Pfam" id="PF00392">
    <property type="entry name" value="GntR"/>
    <property type="match status" value="1"/>
</dbReference>
<dbReference type="SUPFAM" id="SSF48008">
    <property type="entry name" value="GntR ligand-binding domain-like"/>
    <property type="match status" value="1"/>
</dbReference>
<comment type="caution">
    <text evidence="5">The sequence shown here is derived from an EMBL/GenBank/DDBJ whole genome shotgun (WGS) entry which is preliminary data.</text>
</comment>
<keyword evidence="2" id="KW-0238">DNA-binding</keyword>
<name>A0A2P8FH54_9RHOB</name>
<feature type="domain" description="HTH gntR-type" evidence="4">
    <location>
        <begin position="1"/>
        <end position="67"/>
    </location>
</feature>
<proteinExistence type="predicted"/>
<dbReference type="Gene3D" id="1.20.120.530">
    <property type="entry name" value="GntR ligand-binding domain-like"/>
    <property type="match status" value="1"/>
</dbReference>
<dbReference type="GO" id="GO:0003700">
    <property type="term" value="F:DNA-binding transcription factor activity"/>
    <property type="evidence" value="ECO:0007669"/>
    <property type="project" value="InterPro"/>
</dbReference>
<sequence length="229" mass="26636">MTKNDIYLEMRRRICLLDYQPGTRLNERELAAEFGISRTPMRDVLQKLEHNGLISSQHGHGTIVTSVDLKSMRDIYIVRMRLMDAMGDSTPAPRNPAILDEMRDLEARCDAMLHNHDKREFARVLLRLHKILHELTTNAVLEDINDTLFYQSARFWFLLLDRVDMRVQVEDLKDEIRMLRRSLEIGDVRLTASIHKTYLRVVVSRLDAIQEEGGTLFETGPSKTEKETT</sequence>
<keyword evidence="6" id="KW-1185">Reference proteome</keyword>
<dbReference type="EMBL" id="PYGJ01000002">
    <property type="protein sequence ID" value="PSL21035.1"/>
    <property type="molecule type" value="Genomic_DNA"/>
</dbReference>
<accession>A0A2P8FH54</accession>
<evidence type="ECO:0000256" key="3">
    <source>
        <dbReference type="ARBA" id="ARBA00023163"/>
    </source>
</evidence>
<evidence type="ECO:0000313" key="6">
    <source>
        <dbReference type="Proteomes" id="UP000240418"/>
    </source>
</evidence>
<dbReference type="InterPro" id="IPR000524">
    <property type="entry name" value="Tscrpt_reg_HTH_GntR"/>
</dbReference>
<protein>
    <submittedName>
        <fullName evidence="5">GntR family transcriptional regulator</fullName>
    </submittedName>
</protein>
<dbReference type="PROSITE" id="PS50949">
    <property type="entry name" value="HTH_GNTR"/>
    <property type="match status" value="1"/>
</dbReference>
<evidence type="ECO:0000313" key="5">
    <source>
        <dbReference type="EMBL" id="PSL21035.1"/>
    </source>
</evidence>
<dbReference type="PRINTS" id="PR00035">
    <property type="entry name" value="HTHGNTR"/>
</dbReference>
<dbReference type="Pfam" id="PF07729">
    <property type="entry name" value="FCD"/>
    <property type="match status" value="1"/>
</dbReference>
<evidence type="ECO:0000256" key="1">
    <source>
        <dbReference type="ARBA" id="ARBA00023015"/>
    </source>
</evidence>
<dbReference type="Proteomes" id="UP000240418">
    <property type="component" value="Unassembled WGS sequence"/>
</dbReference>
<dbReference type="InterPro" id="IPR011711">
    <property type="entry name" value="GntR_C"/>
</dbReference>
<keyword evidence="1" id="KW-0805">Transcription regulation</keyword>
<evidence type="ECO:0000259" key="4">
    <source>
        <dbReference type="PROSITE" id="PS50949"/>
    </source>
</evidence>
<dbReference type="InterPro" id="IPR036390">
    <property type="entry name" value="WH_DNA-bd_sf"/>
</dbReference>
<evidence type="ECO:0000256" key="2">
    <source>
        <dbReference type="ARBA" id="ARBA00023125"/>
    </source>
</evidence>
<dbReference type="RefSeq" id="WP_106607240.1">
    <property type="nucleotide sequence ID" value="NZ_PYGJ01000002.1"/>
</dbReference>
<reference evidence="5 6" key="1">
    <citation type="submission" date="2018-03" db="EMBL/GenBank/DDBJ databases">
        <title>Genomic Encyclopedia of Archaeal and Bacterial Type Strains, Phase II (KMG-II): from individual species to whole genera.</title>
        <authorList>
            <person name="Goeker M."/>
        </authorList>
    </citation>
    <scope>NUCLEOTIDE SEQUENCE [LARGE SCALE GENOMIC DNA]</scope>
    <source>
        <strain evidence="5 6">DSM 100673</strain>
    </source>
</reference>
<dbReference type="SMART" id="SM00345">
    <property type="entry name" value="HTH_GNTR"/>
    <property type="match status" value="1"/>
</dbReference>
<dbReference type="CDD" id="cd07377">
    <property type="entry name" value="WHTH_GntR"/>
    <property type="match status" value="1"/>
</dbReference>
<dbReference type="InterPro" id="IPR036388">
    <property type="entry name" value="WH-like_DNA-bd_sf"/>
</dbReference>
<dbReference type="Gene3D" id="1.10.10.10">
    <property type="entry name" value="Winged helix-like DNA-binding domain superfamily/Winged helix DNA-binding domain"/>
    <property type="match status" value="1"/>
</dbReference>
<keyword evidence="3" id="KW-0804">Transcription</keyword>
<dbReference type="AlphaFoldDB" id="A0A2P8FH54"/>